<name>G0LN10_HALWC</name>
<reference evidence="2 3" key="1">
    <citation type="journal article" date="2011" name="PLoS ONE">
        <title>Haloquadratum walsbyi: limited diversity in a global pond.</title>
        <authorList>
            <person name="Dyall-Smith M."/>
            <person name="Pfeiffer F."/>
            <person name="Klee K."/>
            <person name="Palm P."/>
            <person name="Gross K."/>
            <person name="Schuster S.C."/>
            <person name="Rampp M."/>
            <person name="Oesterhelt D."/>
        </authorList>
    </citation>
    <scope>NUCLEOTIDE SEQUENCE [LARGE SCALE GENOMIC DNA]</scope>
    <source>
        <strain evidence="3">DSM 16854 / JCM 12705 / C23</strain>
    </source>
</reference>
<gene>
    <name evidence="2" type="ordered locus">Hqrw_3742</name>
</gene>
<sequence>MPQIALAGISISIAVLIGFSISIVVSPDPTGIIPIAGTIILGAVLSPIWYRGFQRMTA</sequence>
<dbReference type="EMBL" id="FR746099">
    <property type="protein sequence ID" value="CCC41480.1"/>
    <property type="molecule type" value="Genomic_DNA"/>
</dbReference>
<evidence type="ECO:0000313" key="3">
    <source>
        <dbReference type="Proteomes" id="UP000007954"/>
    </source>
</evidence>
<organism evidence="2 3">
    <name type="scientific">Haloquadratum walsbyi (strain DSM 16854 / JCM 12705 / C23)</name>
    <dbReference type="NCBI Taxonomy" id="768065"/>
    <lineage>
        <taxon>Archaea</taxon>
        <taxon>Methanobacteriati</taxon>
        <taxon>Methanobacteriota</taxon>
        <taxon>Stenosarchaea group</taxon>
        <taxon>Halobacteria</taxon>
        <taxon>Halobacteriales</taxon>
        <taxon>Haloferacaceae</taxon>
        <taxon>Haloquadratum</taxon>
    </lineage>
</organism>
<dbReference type="AlphaFoldDB" id="G0LN10"/>
<keyword evidence="1" id="KW-0812">Transmembrane</keyword>
<evidence type="ECO:0000313" key="2">
    <source>
        <dbReference type="EMBL" id="CCC41480.1"/>
    </source>
</evidence>
<dbReference type="HOGENOM" id="CLU_2968428_0_0_2"/>
<feature type="transmembrane region" description="Helical" evidence="1">
    <location>
        <begin position="31"/>
        <end position="50"/>
    </location>
</feature>
<dbReference type="RefSeq" id="WP_014556843.1">
    <property type="nucleotide sequence ID" value="NC_017459.1"/>
</dbReference>
<proteinExistence type="predicted"/>
<accession>G0LN10</accession>
<protein>
    <submittedName>
        <fullName evidence="2">Uncharacterized protein</fullName>
    </submittedName>
</protein>
<dbReference type="Proteomes" id="UP000007954">
    <property type="component" value="Chromosome"/>
</dbReference>
<evidence type="ECO:0000256" key="1">
    <source>
        <dbReference type="SAM" id="Phobius"/>
    </source>
</evidence>
<dbReference type="GeneID" id="55371946"/>
<keyword evidence="1" id="KW-0472">Membrane</keyword>
<keyword evidence="1" id="KW-1133">Transmembrane helix</keyword>
<dbReference type="KEGG" id="hwc:Hqrw_3742"/>
<feature type="transmembrane region" description="Helical" evidence="1">
    <location>
        <begin position="5"/>
        <end position="25"/>
    </location>
</feature>